<feature type="region of interest" description="Disordered" evidence="1">
    <location>
        <begin position="607"/>
        <end position="654"/>
    </location>
</feature>
<feature type="region of interest" description="Disordered" evidence="1">
    <location>
        <begin position="1"/>
        <end position="61"/>
    </location>
</feature>
<sequence length="1859" mass="203284">MLQDMANPPDRSDTSQSATTKTILCPTNSKHHPTFSLTQLGTLSPPLTPDRHQTSTANPTSLPLAEVFSKSRNETFEASLWSLIPLSFRPQCSDTVPARGTPRETVSVVPLFTTSPLEKVIPVTQHPNQEQSPLDRDEIGLKSPDRATSDQLPLTAATNRALFYEDKNPFLDRQSQRDSKPASASFRSQQIGGKGRAQSPSPPPFFLRRRKSWDPEIAGNSATHLGQPSQLSPTSRKSKQYKLPSHLPFQHEFIIASDYTQDEPYNPMENVSVTSKDFWKEKEQQDGAIESSPKDETNRQPPQITTSSSMEGVMQPSNIFNSTEGVRRMSYTSEGLSGADTQELKTLDLGLLSEPALASQTPRIFEDELLENDSDGSESPTQQIEWLQSLESPVRPRTVGRYDSSPTTSTTPNIKGNQSSSLPEDPSVPSEFSGWSAALETPPRKSHLELKRRVSEGVLEKLRGVPVWGAKTPERGVSIASHDVSTASPKLARIHGVRSERKARVSTGGPPPFIDENIDLETILPRISDSHQSSQLVVEMSLSNGVSFASSPPSHHISGAYSLTGRQNNPNAEEIDSPIVQSQILPESQDDIFHGISDSAIDKMLLSRSDDSRTRRSYSPDSNDALVQAEEEQSQRHRRASNVHSTTLQDTVSSTAVAKSTNTVRGFRSASGKTAFKVSEERLNAARKLLGDDGMKSPILDDNITAGHMRGTSLSQEIDNGTLDLDPWRHSLSFGEDDLNEVFIKQEENDGSGIQLRPNNQNDNQIIHIEDDFDNIAFSQLDDGFGAFPDPTQIPRQNLSPTTSTSNSALPERKQRSTRLLSTSRLSPVEENLPHNSMNEKKPMKLSGFASASGKKLAPISKEALARAANLLGDEDVPPEENIGATSGQPLPLDPPSFSGFKSAGKKPLPPLSAAAREKASRLLQDSSEDAGTPEQPSKLTGIAASTIAKQIQPPQQKFGGFTSGSGAKLAPVPQGALNKWSKLFAGDEEHDGVPPSSLVQRPPSVSDESRTQAFPVAKATGFSSGSGKTLAPISKESQKRAYSVLEMEEAPLQRGALERSSRERLGNHGSTAGSGITDRSTSRPPQPPAISSHMNNLKRRRLGLSSAFSGSSGASLGMTRPVASKAKASFKSPLPFKPPLLSLGSVRSSASTSVTADTGFTAHRSDRRTLIASNDASHVLSKNDKGGRRLPMKPSTLHPKARALESSTATRSNVAQTVALGLTYANCSLFDMKCDGERTTLRQTLGSPHRFSSEKLLEMGVPQDVIQMNLDRARDYVFGEPQWGPQEAHQELVRRGANPELLTHWFRNHYQLIVWKLACYVRSWPYRFASRDPFFSPSKVIEQLCYRYEREVNRAERPALRKIVEGDESAARHMVLCIAKVASHYSEETQRMVTQVLVTDGWYLLPAVLDPHLSLALEKGRLLKIGTKIHVCRAKINGLENGGVSISELSVESSPVSIVLQANGTRLASWEAKLGFQRKPTIWTSRIQSIMPEGGLIPGLDVIVLRKYPVFFLESLDNGATKVKRTAREEEIAVEAHQERIQKRYQDIVQEIEREFGGESRLEEGIRSLKVEDEIQERTKGLMQEDSLNRDIASLIAKKTSRDFGTEGLVQLSGTRGSTAMEMPVDPEMMLLTPFQPREITTCAEVQHLYAGAEMDLAVIILAVLDNPNLDAHFSGAQGGLSRGLQLHGRAYMVVTDSSRQLVLVEYQLSSANSGATATIPGNSTLSSRATAPSILKASSLVLLQNARYKAYDHKFGLAIVSCPFGYSHMITATPLSSSGALSGTNDIMGGVPSSKTRSTTSRPSYAQSALQRLDEMMASQHNNHHQYRGRPDNSSETLLDLMARANNVLEKMQQPTL</sequence>
<dbReference type="SUPFAM" id="SSF81872">
    <property type="entry name" value="BRCA2 helical domain"/>
    <property type="match status" value="1"/>
</dbReference>
<feature type="region of interest" description="Disordered" evidence="1">
    <location>
        <begin position="782"/>
        <end position="850"/>
    </location>
</feature>
<dbReference type="OrthoDB" id="21095at2759"/>
<evidence type="ECO:0000313" key="4">
    <source>
        <dbReference type="EMBL" id="KAF9586508.1"/>
    </source>
</evidence>
<evidence type="ECO:0000259" key="2">
    <source>
        <dbReference type="Pfam" id="PF09103"/>
    </source>
</evidence>
<dbReference type="InterPro" id="IPR012340">
    <property type="entry name" value="NA-bd_OB-fold"/>
</dbReference>
<feature type="compositionally biased region" description="Low complexity" evidence="1">
    <location>
        <begin position="1794"/>
        <end position="1806"/>
    </location>
</feature>
<feature type="compositionally biased region" description="Basic and acidic residues" evidence="1">
    <location>
        <begin position="1057"/>
        <end position="1067"/>
    </location>
</feature>
<dbReference type="PANTHER" id="PTHR11289:SF0">
    <property type="entry name" value="BREAST CANCER TYPE 2 SUSCEPTIBILITY PROTEIN"/>
    <property type="match status" value="1"/>
</dbReference>
<reference evidence="4" key="1">
    <citation type="journal article" date="2020" name="Fungal Divers.">
        <title>Resolving the Mortierellaceae phylogeny through synthesis of multi-gene phylogenetics and phylogenomics.</title>
        <authorList>
            <person name="Vandepol N."/>
            <person name="Liber J."/>
            <person name="Desiro A."/>
            <person name="Na H."/>
            <person name="Kennedy M."/>
            <person name="Barry K."/>
            <person name="Grigoriev I.V."/>
            <person name="Miller A.N."/>
            <person name="O'Donnell K."/>
            <person name="Stajich J.E."/>
            <person name="Bonito G."/>
        </authorList>
    </citation>
    <scope>NUCLEOTIDE SEQUENCE</scope>
    <source>
        <strain evidence="4">KOD1015</strain>
    </source>
</reference>
<name>A0A9P6KIT6_9FUNG</name>
<dbReference type="InterPro" id="IPR015525">
    <property type="entry name" value="BRCA2"/>
</dbReference>
<feature type="domain" description="BRCA2 OB1" evidence="2">
    <location>
        <begin position="1359"/>
        <end position="1479"/>
    </location>
</feature>
<feature type="region of interest" description="Disordered" evidence="1">
    <location>
        <begin position="1172"/>
        <end position="1211"/>
    </location>
</feature>
<keyword evidence="5" id="KW-1185">Reference proteome</keyword>
<feature type="compositionally biased region" description="Polar residues" evidence="1">
    <location>
        <begin position="642"/>
        <end position="654"/>
    </location>
</feature>
<proteinExistence type="predicted"/>
<feature type="region of interest" description="Disordered" evidence="1">
    <location>
        <begin position="371"/>
        <end position="443"/>
    </location>
</feature>
<dbReference type="PANTHER" id="PTHR11289">
    <property type="entry name" value="BREAST CANCER TYPE 2 SUSCEPTIBILITY PROTEIN BRCA2"/>
    <property type="match status" value="1"/>
</dbReference>
<dbReference type="SUPFAM" id="SSF50249">
    <property type="entry name" value="Nucleic acid-binding proteins"/>
    <property type="match status" value="1"/>
</dbReference>
<evidence type="ECO:0000259" key="3">
    <source>
        <dbReference type="Pfam" id="PF09169"/>
    </source>
</evidence>
<feature type="region of interest" description="Disordered" evidence="1">
    <location>
        <begin position="280"/>
        <end position="325"/>
    </location>
</feature>
<feature type="region of interest" description="Disordered" evidence="1">
    <location>
        <begin position="167"/>
        <end position="241"/>
    </location>
</feature>
<feature type="compositionally biased region" description="Basic and acidic residues" evidence="1">
    <location>
        <begin position="133"/>
        <end position="148"/>
    </location>
</feature>
<feature type="region of interest" description="Disordered" evidence="1">
    <location>
        <begin position="987"/>
        <end position="1012"/>
    </location>
</feature>
<dbReference type="Gene3D" id="2.40.50.140">
    <property type="entry name" value="Nucleic acid-binding proteins"/>
    <property type="match status" value="2"/>
</dbReference>
<accession>A0A9P6KIT6</accession>
<evidence type="ECO:0000256" key="1">
    <source>
        <dbReference type="SAM" id="MobiDB-lite"/>
    </source>
</evidence>
<feature type="compositionally biased region" description="Polar residues" evidence="1">
    <location>
        <begin position="14"/>
        <end position="28"/>
    </location>
</feature>
<dbReference type="InterPro" id="IPR015252">
    <property type="entry name" value="BRCA2_hlx"/>
</dbReference>
<dbReference type="GO" id="GO:0000724">
    <property type="term" value="P:double-strand break repair via homologous recombination"/>
    <property type="evidence" value="ECO:0007669"/>
    <property type="project" value="InterPro"/>
</dbReference>
<evidence type="ECO:0000313" key="5">
    <source>
        <dbReference type="Proteomes" id="UP000780801"/>
    </source>
</evidence>
<dbReference type="InterPro" id="IPR015187">
    <property type="entry name" value="BRCA2_OB_1"/>
</dbReference>
<protein>
    <submittedName>
        <fullName evidence="4">Breast cancer 2, early onset</fullName>
    </submittedName>
</protein>
<feature type="domain" description="Breast cancer type 2 susceptibility protein helical" evidence="3">
    <location>
        <begin position="1296"/>
        <end position="1355"/>
    </location>
</feature>
<comment type="caution">
    <text evidence="4">The sequence shown here is derived from an EMBL/GenBank/DDBJ whole genome shotgun (WGS) entry which is preliminary data.</text>
</comment>
<dbReference type="Pfam" id="PF09169">
    <property type="entry name" value="BRCA-2_helical"/>
    <property type="match status" value="1"/>
</dbReference>
<feature type="compositionally biased region" description="Basic and acidic residues" evidence="1">
    <location>
        <begin position="167"/>
        <end position="180"/>
    </location>
</feature>
<organism evidence="4 5">
    <name type="scientific">Lunasporangiospora selenospora</name>
    <dbReference type="NCBI Taxonomy" id="979761"/>
    <lineage>
        <taxon>Eukaryota</taxon>
        <taxon>Fungi</taxon>
        <taxon>Fungi incertae sedis</taxon>
        <taxon>Mucoromycota</taxon>
        <taxon>Mortierellomycotina</taxon>
        <taxon>Mortierellomycetes</taxon>
        <taxon>Mortierellales</taxon>
        <taxon>Mortierellaceae</taxon>
        <taxon>Lunasporangiospora</taxon>
    </lineage>
</organism>
<feature type="region of interest" description="Disordered" evidence="1">
    <location>
        <begin position="1053"/>
        <end position="1095"/>
    </location>
</feature>
<feature type="compositionally biased region" description="Low complexity" evidence="1">
    <location>
        <begin position="818"/>
        <end position="827"/>
    </location>
</feature>
<gene>
    <name evidence="4" type="primary">BRCA2</name>
    <name evidence="4" type="ORF">BGW38_003422</name>
</gene>
<feature type="compositionally biased region" description="Polar residues" evidence="1">
    <location>
        <begin position="794"/>
        <end position="809"/>
    </location>
</feature>
<feature type="compositionally biased region" description="Polar residues" evidence="1">
    <location>
        <begin position="377"/>
        <end position="391"/>
    </location>
</feature>
<feature type="region of interest" description="Disordered" evidence="1">
    <location>
        <begin position="1788"/>
        <end position="1807"/>
    </location>
</feature>
<dbReference type="EMBL" id="JAABOA010000023">
    <property type="protein sequence ID" value="KAF9586508.1"/>
    <property type="molecule type" value="Genomic_DNA"/>
</dbReference>
<feature type="compositionally biased region" description="Polar residues" evidence="1">
    <location>
        <begin position="299"/>
        <end position="325"/>
    </location>
</feature>
<feature type="region of interest" description="Disordered" evidence="1">
    <location>
        <begin position="119"/>
        <end position="153"/>
    </location>
</feature>
<feature type="compositionally biased region" description="Polar residues" evidence="1">
    <location>
        <begin position="404"/>
        <end position="422"/>
    </location>
</feature>
<dbReference type="InterPro" id="IPR036315">
    <property type="entry name" value="BRCA2_hlx_sf"/>
</dbReference>
<feature type="compositionally biased region" description="Polar residues" evidence="1">
    <location>
        <begin position="220"/>
        <end position="235"/>
    </location>
</feature>
<dbReference type="GO" id="GO:0006355">
    <property type="term" value="P:regulation of DNA-templated transcription"/>
    <property type="evidence" value="ECO:0007669"/>
    <property type="project" value="TreeGrafter"/>
</dbReference>
<dbReference type="Proteomes" id="UP000780801">
    <property type="component" value="Unassembled WGS sequence"/>
</dbReference>
<dbReference type="Pfam" id="PF09103">
    <property type="entry name" value="BRCA-2_OB1"/>
    <property type="match status" value="1"/>
</dbReference>
<feature type="compositionally biased region" description="Polar residues" evidence="1">
    <location>
        <begin position="1069"/>
        <end position="1084"/>
    </location>
</feature>
<feature type="region of interest" description="Disordered" evidence="1">
    <location>
        <begin position="874"/>
        <end position="938"/>
    </location>
</feature>